<dbReference type="AlphaFoldDB" id="A0A1I5QM73"/>
<reference evidence="2 3" key="1">
    <citation type="submission" date="2016-10" db="EMBL/GenBank/DDBJ databases">
        <authorList>
            <person name="de Groot N.N."/>
        </authorList>
    </citation>
    <scope>NUCLEOTIDE SEQUENCE [LARGE SCALE GENOMIC DNA]</scope>
    <source>
        <strain evidence="2 3">DSM 43067</strain>
    </source>
</reference>
<dbReference type="GeneID" id="99655271"/>
<protein>
    <submittedName>
        <fullName evidence="2">Uncharacterized protein</fullName>
    </submittedName>
</protein>
<proteinExistence type="predicted"/>
<evidence type="ECO:0000313" key="2">
    <source>
        <dbReference type="EMBL" id="SFP47197.1"/>
    </source>
</evidence>
<gene>
    <name evidence="2" type="ORF">SAMN04489713_114187</name>
</gene>
<dbReference type="EMBL" id="FOVH01000014">
    <property type="protein sequence ID" value="SFP47197.1"/>
    <property type="molecule type" value="Genomic_DNA"/>
</dbReference>
<sequence length="70" mass="7503">MALGVLVSWGGWRLVVQRQRQAALREVLSRASAGTVVVYEDGPDGQRVRIWASDQPDTPPPPSPPSPGSP</sequence>
<name>A0A1I5QM73_9ACTN</name>
<evidence type="ECO:0000256" key="1">
    <source>
        <dbReference type="SAM" id="MobiDB-lite"/>
    </source>
</evidence>
<keyword evidence="3" id="KW-1185">Reference proteome</keyword>
<dbReference type="Proteomes" id="UP000183413">
    <property type="component" value="Unassembled WGS sequence"/>
</dbReference>
<feature type="region of interest" description="Disordered" evidence="1">
    <location>
        <begin position="49"/>
        <end position="70"/>
    </location>
</feature>
<organism evidence="2 3">
    <name type="scientific">Actinomadura madurae</name>
    <dbReference type="NCBI Taxonomy" id="1993"/>
    <lineage>
        <taxon>Bacteria</taxon>
        <taxon>Bacillati</taxon>
        <taxon>Actinomycetota</taxon>
        <taxon>Actinomycetes</taxon>
        <taxon>Streptosporangiales</taxon>
        <taxon>Thermomonosporaceae</taxon>
        <taxon>Actinomadura</taxon>
    </lineage>
</organism>
<feature type="compositionally biased region" description="Pro residues" evidence="1">
    <location>
        <begin position="57"/>
        <end position="70"/>
    </location>
</feature>
<dbReference type="RefSeq" id="WP_024935384.1">
    <property type="nucleotide sequence ID" value="NZ_CP083237.1"/>
</dbReference>
<dbReference type="STRING" id="1993.SAMN04489713_114187"/>
<evidence type="ECO:0000313" key="3">
    <source>
        <dbReference type="Proteomes" id="UP000183413"/>
    </source>
</evidence>
<dbReference type="InParanoid" id="A0A1I5QM73"/>
<accession>A0A1I5QM73</accession>